<proteinExistence type="predicted"/>
<keyword evidence="2" id="KW-1185">Reference proteome</keyword>
<dbReference type="EMBL" id="JAAQRI010000063">
    <property type="protein sequence ID" value="KAF5643400.1"/>
    <property type="molecule type" value="Genomic_DNA"/>
</dbReference>
<dbReference type="RefSeq" id="XP_037209592.1">
    <property type="nucleotide sequence ID" value="XM_037349473.1"/>
</dbReference>
<evidence type="ECO:0000313" key="2">
    <source>
        <dbReference type="Proteomes" id="UP000530670"/>
    </source>
</evidence>
<evidence type="ECO:0000313" key="1">
    <source>
        <dbReference type="EMBL" id="KAF5643400.1"/>
    </source>
</evidence>
<comment type="caution">
    <text evidence="1">The sequence shown here is derived from an EMBL/GenBank/DDBJ whole genome shotgun (WGS) entry which is preliminary data.</text>
</comment>
<name>A0A8H5W2R9_9HYPO</name>
<dbReference type="AlphaFoldDB" id="A0A8H5W2R9"/>
<reference evidence="1 2" key="1">
    <citation type="submission" date="2020-05" db="EMBL/GenBank/DDBJ databases">
        <title>Identification and distribution of gene clusters putatively required for synthesis of sphingolipid metabolism inhibitors in phylogenetically diverse species of the filamentous fungus Fusarium.</title>
        <authorList>
            <person name="Kim H.-S."/>
            <person name="Busman M."/>
            <person name="Brown D.W."/>
            <person name="Divon H."/>
            <person name="Uhlig S."/>
            <person name="Proctor R.H."/>
        </authorList>
    </citation>
    <scope>NUCLEOTIDE SEQUENCE [LARGE SCALE GENOMIC DNA]</scope>
    <source>
        <strain evidence="1 2">NRRL 66243</strain>
    </source>
</reference>
<sequence>MGRDIALPHFESFFHILPIMSQQQEPPPQAVDGFSRLPMEMNVQIMMLLNPQQLLSLISASPAVRRHFLGDHRASIMKPHLTIIYKYYGHPANIPLIVFLTRVRALRARLKGRPRSEIENALHPILTSVLSHDIMSMPPEWEFNLHIVAAAKGLIPEICHVFNKWWKKWWTGPKIGKTPPQHIWIFVECFLRFECFCNISYVPDGFLFQDMLDFKHIFLHRFQTDSAFSPSDLRPWGWDQDCEKRPWEDMHYIFDAPAHYKKKYLDLIRSVRRLLPSGSSTAIEPGNETPETATESEIADFLGRTHRENELFCYRLSVQGNNLLAHLWSLKPQARSCAIVKEFSNFLASDPFRDSIYPHNLEEMKSIHKTWQFARYRLWEEE</sequence>
<dbReference type="Proteomes" id="UP000530670">
    <property type="component" value="Unassembled WGS sequence"/>
</dbReference>
<gene>
    <name evidence="1" type="ORF">FTJAE_3200</name>
</gene>
<dbReference type="GeneID" id="59301743"/>
<organism evidence="1 2">
    <name type="scientific">Fusarium tjaetaba</name>
    <dbReference type="NCBI Taxonomy" id="1567544"/>
    <lineage>
        <taxon>Eukaryota</taxon>
        <taxon>Fungi</taxon>
        <taxon>Dikarya</taxon>
        <taxon>Ascomycota</taxon>
        <taxon>Pezizomycotina</taxon>
        <taxon>Sordariomycetes</taxon>
        <taxon>Hypocreomycetidae</taxon>
        <taxon>Hypocreales</taxon>
        <taxon>Nectriaceae</taxon>
        <taxon>Fusarium</taxon>
        <taxon>Fusarium fujikuroi species complex</taxon>
    </lineage>
</organism>
<protein>
    <submittedName>
        <fullName evidence="1">Uracil catabolism 4</fullName>
    </submittedName>
</protein>
<dbReference type="OrthoDB" id="5083312at2759"/>
<accession>A0A8H5W2R9</accession>